<protein>
    <submittedName>
        <fullName evidence="2">Peptidase U32</fullName>
    </submittedName>
</protein>
<evidence type="ECO:0000313" key="3">
    <source>
        <dbReference type="Proteomes" id="UP000002217"/>
    </source>
</evidence>
<dbReference type="InterPro" id="IPR020988">
    <property type="entry name" value="Pept_U32_collagenase"/>
</dbReference>
<evidence type="ECO:0000313" key="2">
    <source>
        <dbReference type="EMBL" id="ACV63202.1"/>
    </source>
</evidence>
<dbReference type="Proteomes" id="UP000002217">
    <property type="component" value="Chromosome"/>
</dbReference>
<dbReference type="PANTHER" id="PTHR30217:SF10">
    <property type="entry name" value="23S RRNA 5-HYDROXYCYTIDINE C2501 SYNTHASE"/>
    <property type="match status" value="1"/>
</dbReference>
<evidence type="ECO:0000259" key="1">
    <source>
        <dbReference type="Pfam" id="PF12392"/>
    </source>
</evidence>
<dbReference type="PANTHER" id="PTHR30217">
    <property type="entry name" value="PEPTIDASE U32 FAMILY"/>
    <property type="match status" value="1"/>
</dbReference>
<dbReference type="AlphaFoldDB" id="C8W0E7"/>
<dbReference type="EMBL" id="CP001720">
    <property type="protein sequence ID" value="ACV63202.1"/>
    <property type="molecule type" value="Genomic_DNA"/>
</dbReference>
<dbReference type="HOGENOM" id="CLU_011540_4_0_9"/>
<dbReference type="PROSITE" id="PS01276">
    <property type="entry name" value="PEPTIDASE_U32"/>
    <property type="match status" value="1"/>
</dbReference>
<organism evidence="2 3">
    <name type="scientific">Desulfofarcimen acetoxidans (strain ATCC 49208 / DSM 771 / KCTC 5769 / VKM B-1644 / 5575)</name>
    <name type="common">Desulfotomaculum acetoxidans</name>
    <dbReference type="NCBI Taxonomy" id="485916"/>
    <lineage>
        <taxon>Bacteria</taxon>
        <taxon>Bacillati</taxon>
        <taxon>Bacillota</taxon>
        <taxon>Clostridia</taxon>
        <taxon>Eubacteriales</taxon>
        <taxon>Peptococcaceae</taxon>
        <taxon>Desulfofarcimen</taxon>
    </lineage>
</organism>
<proteinExistence type="predicted"/>
<keyword evidence="3" id="KW-1185">Reference proteome</keyword>
<dbReference type="RefSeq" id="WP_015757903.1">
    <property type="nucleotide sequence ID" value="NC_013216.1"/>
</dbReference>
<name>C8W0E7_DESAS</name>
<dbReference type="Pfam" id="PF01136">
    <property type="entry name" value="Peptidase_U32"/>
    <property type="match status" value="2"/>
</dbReference>
<sequence>MHKTELLAPAGDWESFVAAVENGADAVYLGGKLFSARSSAANFDNQALSRAVEYAHVRGVKVYVTVNTLLADQEITEAMEFLYFLYTAGADAVIIQDLGLSELARLVLPELPLHASTQMTVHNLPAVELLLEAGFERVVLAREMSLSSIDNIKKRTGADLEIFIHGALCICYSGQCLMSSIIGGRSGNRGRCAQPCRMRYELVDEAGRPMLDQAKTGDYLLSPRDLNLSEHIPQLIRAGILSFKVEGRMKRPEYVATVIRIYRGLIDRADGQEYHVSEEETRKLTQIFNRDFSAGYFFGHPGHDLMSYKRPNNRGVKLGRVKQYDRGEKVATLILDEPLRVGDGVEIWVTDGGRLGIEIDTLLMAGKKVERAPAGSQVQIFLPRKVGIGDRVFKTHDADLIEKARATFTSQRERTKIALQFFVRAREGEPLYLQAVEPSGQSAEAATGTVGQKAENRPLDREFLLKQLGRLGNSPFGLAGLSCDIDGSIIYPVKEINEARRQVLEELKQNRIKAGSKIPVPENVYQERLEGALLGTGAEHRRSDVHISEPGISVTVTDLASLQEAVRSGARLVYFGGESFRSKKNLSIDDIYHGLDYCRANNVLFVLSSPRILQDEELSRFAKLLKQTSEWPLDGIQVGNLGLLKYVRENTGKPVYTDFSFNIFNHQAVHFLLKQGVRHITLSPELTMGQLHYLKTAVDFDAEILVHGALPLMVSRYCVLGSLLGGKSTQTNCSGPCSGKRCGLRDRMAITFPVEVDYYCNMHIFNSRDHCLLEDLSQISSMNISLLRIEARREDAKYVKKVVSTYREALNSVTKGKLRDFTAAKEALAALVPGGLTKGHYYRGVIGG</sequence>
<dbReference type="OrthoDB" id="9807498at2"/>
<gene>
    <name evidence="2" type="ordered locus">Dtox_2391</name>
</gene>
<feature type="domain" description="Peptidase U32 collagenase" evidence="1">
    <location>
        <begin position="392"/>
        <end position="512"/>
    </location>
</feature>
<dbReference type="STRING" id="485916.Dtox_2391"/>
<reference evidence="2 3" key="1">
    <citation type="journal article" date="2009" name="Stand. Genomic Sci.">
        <title>Complete genome sequence of Desulfotomaculum acetoxidans type strain (5575).</title>
        <authorList>
            <person name="Spring S."/>
            <person name="Lapidus A."/>
            <person name="Schroder M."/>
            <person name="Gleim D."/>
            <person name="Sims D."/>
            <person name="Meincke L."/>
            <person name="Glavina Del Rio T."/>
            <person name="Tice H."/>
            <person name="Copeland A."/>
            <person name="Cheng J.F."/>
            <person name="Lucas S."/>
            <person name="Chen F."/>
            <person name="Nolan M."/>
            <person name="Bruce D."/>
            <person name="Goodwin L."/>
            <person name="Pitluck S."/>
            <person name="Ivanova N."/>
            <person name="Mavromatis K."/>
            <person name="Mikhailova N."/>
            <person name="Pati A."/>
            <person name="Chen A."/>
            <person name="Palaniappan K."/>
            <person name="Land M."/>
            <person name="Hauser L."/>
            <person name="Chang Y.J."/>
            <person name="Jeffries C.D."/>
            <person name="Chain P."/>
            <person name="Saunders E."/>
            <person name="Brettin T."/>
            <person name="Detter J.C."/>
            <person name="Goker M."/>
            <person name="Bristow J."/>
            <person name="Eisen J.A."/>
            <person name="Markowitz V."/>
            <person name="Hugenholtz P."/>
            <person name="Kyrpides N.C."/>
            <person name="Klenk H.P."/>
            <person name="Han C."/>
        </authorList>
    </citation>
    <scope>NUCLEOTIDE SEQUENCE [LARGE SCALE GENOMIC DNA]</scope>
    <source>
        <strain evidence="3">ATCC 49208 / DSM 771 / VKM B-1644</strain>
    </source>
</reference>
<accession>C8W0E7</accession>
<dbReference type="InterPro" id="IPR001539">
    <property type="entry name" value="Peptidase_U32"/>
</dbReference>
<dbReference type="InterPro" id="IPR051454">
    <property type="entry name" value="RNA/ubiquinone_mod_enzymes"/>
</dbReference>
<dbReference type="KEGG" id="dae:Dtox_2391"/>
<dbReference type="eggNOG" id="COG0826">
    <property type="taxonomic scope" value="Bacteria"/>
</dbReference>
<dbReference type="Pfam" id="PF12392">
    <property type="entry name" value="DUF3656"/>
    <property type="match status" value="1"/>
</dbReference>